<gene>
    <name evidence="1" type="ORF">FHR34_002950</name>
</gene>
<reference evidence="1 2" key="1">
    <citation type="submission" date="2020-08" db="EMBL/GenBank/DDBJ databases">
        <title>Sequencing the genomes of 1000 actinobacteria strains.</title>
        <authorList>
            <person name="Klenk H.-P."/>
        </authorList>
    </citation>
    <scope>NUCLEOTIDE SEQUENCE [LARGE SCALE GENOMIC DNA]</scope>
    <source>
        <strain evidence="1 2">DSM 41654</strain>
    </source>
</reference>
<name>A0A7W7R221_KITKI</name>
<protein>
    <submittedName>
        <fullName evidence="1">Uncharacterized protein</fullName>
    </submittedName>
</protein>
<dbReference type="RefSeq" id="WP_184935982.1">
    <property type="nucleotide sequence ID" value="NZ_JACHJV010000001.1"/>
</dbReference>
<keyword evidence="2" id="KW-1185">Reference proteome</keyword>
<dbReference type="Proteomes" id="UP000540506">
    <property type="component" value="Unassembled WGS sequence"/>
</dbReference>
<proteinExistence type="predicted"/>
<organism evidence="1 2">
    <name type="scientific">Kitasatospora kifunensis</name>
    <name type="common">Streptomyces kifunensis</name>
    <dbReference type="NCBI Taxonomy" id="58351"/>
    <lineage>
        <taxon>Bacteria</taxon>
        <taxon>Bacillati</taxon>
        <taxon>Actinomycetota</taxon>
        <taxon>Actinomycetes</taxon>
        <taxon>Kitasatosporales</taxon>
        <taxon>Streptomycetaceae</taxon>
        <taxon>Kitasatospora</taxon>
    </lineage>
</organism>
<accession>A0A7W7R221</accession>
<comment type="caution">
    <text evidence="1">The sequence shown here is derived from an EMBL/GenBank/DDBJ whole genome shotgun (WGS) entry which is preliminary data.</text>
</comment>
<dbReference type="EMBL" id="JACHJV010000001">
    <property type="protein sequence ID" value="MBB4923957.1"/>
    <property type="molecule type" value="Genomic_DNA"/>
</dbReference>
<evidence type="ECO:0000313" key="1">
    <source>
        <dbReference type="EMBL" id="MBB4923957.1"/>
    </source>
</evidence>
<evidence type="ECO:0000313" key="2">
    <source>
        <dbReference type="Proteomes" id="UP000540506"/>
    </source>
</evidence>
<dbReference type="AlphaFoldDB" id="A0A7W7R221"/>
<sequence>MEQVTCSWFHADDGIGEPELLHMWLHVDGIGPVRFNTLDHVLDLQIDEPHDSYGMSSLGHVTVSAPPDGFPLVPFTGSAIVALRHVRQRSLGSRVGFQAWFPCGSVRILALADELVVTADQLPDCWEDDLDLEPQSADPVVEMLLGVLTDQTPACGAVRDAVFAGGASRIDEGLVSAASLAGTYASRLEHTRARGIETVGLPESVRALEEYGDRPVRLGSVDSADGSWHFVLFFSADSSSLVACTGVRQVRV</sequence>